<evidence type="ECO:0000256" key="1">
    <source>
        <dbReference type="ARBA" id="ARBA00023015"/>
    </source>
</evidence>
<keyword evidence="2" id="KW-0238">DNA-binding</keyword>
<protein>
    <submittedName>
        <fullName evidence="5">GAF domain-containing protein</fullName>
    </submittedName>
</protein>
<dbReference type="EMBL" id="JADEYS010000009">
    <property type="protein sequence ID" value="MBE9397662.1"/>
    <property type="molecule type" value="Genomic_DNA"/>
</dbReference>
<dbReference type="SMART" id="SM00065">
    <property type="entry name" value="GAF"/>
    <property type="match status" value="1"/>
</dbReference>
<evidence type="ECO:0000256" key="3">
    <source>
        <dbReference type="ARBA" id="ARBA00023163"/>
    </source>
</evidence>
<reference evidence="5" key="1">
    <citation type="submission" date="2020-10" db="EMBL/GenBank/DDBJ databases">
        <title>Bacterium isolated from coastal waters sediment.</title>
        <authorList>
            <person name="Chen R.-J."/>
            <person name="Lu D.-C."/>
            <person name="Zhu K.-L."/>
            <person name="Du Z.-J."/>
        </authorList>
    </citation>
    <scope>NUCLEOTIDE SEQUENCE</scope>
    <source>
        <strain evidence="5">N1Y112</strain>
    </source>
</reference>
<dbReference type="SUPFAM" id="SSF46894">
    <property type="entry name" value="C-terminal effector domain of the bipartite response regulators"/>
    <property type="match status" value="1"/>
</dbReference>
<evidence type="ECO:0000313" key="6">
    <source>
        <dbReference type="Proteomes" id="UP000640333"/>
    </source>
</evidence>
<dbReference type="GO" id="GO:0006355">
    <property type="term" value="P:regulation of DNA-templated transcription"/>
    <property type="evidence" value="ECO:0007669"/>
    <property type="project" value="InterPro"/>
</dbReference>
<dbReference type="Gene3D" id="1.10.10.10">
    <property type="entry name" value="Winged helix-like DNA-binding domain superfamily/Winged helix DNA-binding domain"/>
    <property type="match status" value="1"/>
</dbReference>
<dbReference type="InterPro" id="IPR036388">
    <property type="entry name" value="WH-like_DNA-bd_sf"/>
</dbReference>
<dbReference type="Pfam" id="PF00196">
    <property type="entry name" value="GerE"/>
    <property type="match status" value="1"/>
</dbReference>
<organism evidence="5 6">
    <name type="scientific">Pontibacterium sinense</name>
    <dbReference type="NCBI Taxonomy" id="2781979"/>
    <lineage>
        <taxon>Bacteria</taxon>
        <taxon>Pseudomonadati</taxon>
        <taxon>Pseudomonadota</taxon>
        <taxon>Gammaproteobacteria</taxon>
        <taxon>Oceanospirillales</taxon>
        <taxon>Oceanospirillaceae</taxon>
        <taxon>Pontibacterium</taxon>
    </lineage>
</organism>
<dbReference type="SMART" id="SM00421">
    <property type="entry name" value="HTH_LUXR"/>
    <property type="match status" value="1"/>
</dbReference>
<dbReference type="InterPro" id="IPR016032">
    <property type="entry name" value="Sig_transdc_resp-reg_C-effctor"/>
</dbReference>
<comment type="caution">
    <text evidence="5">The sequence shown here is derived from an EMBL/GenBank/DDBJ whole genome shotgun (WGS) entry which is preliminary data.</text>
</comment>
<dbReference type="PROSITE" id="PS00622">
    <property type="entry name" value="HTH_LUXR_1"/>
    <property type="match status" value="1"/>
</dbReference>
<gene>
    <name evidence="5" type="ORF">IOQ59_10355</name>
</gene>
<dbReference type="InterPro" id="IPR003018">
    <property type="entry name" value="GAF"/>
</dbReference>
<dbReference type="PANTHER" id="PTHR44688:SF16">
    <property type="entry name" value="DNA-BINDING TRANSCRIPTIONAL ACTIVATOR DEVR_DOSR"/>
    <property type="match status" value="1"/>
</dbReference>
<sequence length="316" mass="36741">MNTQQRPSVPKALLNKWQHIVDLLAQLSHTRAVLITRVRQDDICLLLGNRSEDNPFQKKGYNKRCSDMYCDHVIRSQKPLLVEDATQSSAWQNAPQIECDMTFYLGFPLRWPDGEPFGTICLMDQKQENNALQYRPLIEEFQALINNDLMLLQDLESHHQQQIHLEKTLEQKSQEIAAQSTDLDEINTALRVLLRQREYDRKEMQSEASEELRRIVLPHLDELEQSPLNTVQQNCLERLRHQLTVKTDNQAISTTLLSPTEQKIARYIQQDKSSKEIADQMHLAKCTVDFHRQNIRKKLGIKSASVNLKSYLMSLV</sequence>
<dbReference type="GO" id="GO:0003677">
    <property type="term" value="F:DNA binding"/>
    <property type="evidence" value="ECO:0007669"/>
    <property type="project" value="UniProtKB-KW"/>
</dbReference>
<dbReference type="InterPro" id="IPR000792">
    <property type="entry name" value="Tscrpt_reg_LuxR_C"/>
</dbReference>
<dbReference type="Proteomes" id="UP000640333">
    <property type="component" value="Unassembled WGS sequence"/>
</dbReference>
<evidence type="ECO:0000256" key="2">
    <source>
        <dbReference type="ARBA" id="ARBA00023125"/>
    </source>
</evidence>
<evidence type="ECO:0000313" key="5">
    <source>
        <dbReference type="EMBL" id="MBE9397662.1"/>
    </source>
</evidence>
<accession>A0A8J7FNQ7</accession>
<dbReference type="PROSITE" id="PS50043">
    <property type="entry name" value="HTH_LUXR_2"/>
    <property type="match status" value="1"/>
</dbReference>
<dbReference type="AlphaFoldDB" id="A0A8J7FNQ7"/>
<name>A0A8J7FNQ7_9GAMM</name>
<dbReference type="PRINTS" id="PR00038">
    <property type="entry name" value="HTHLUXR"/>
</dbReference>
<dbReference type="InterPro" id="IPR029016">
    <property type="entry name" value="GAF-like_dom_sf"/>
</dbReference>
<keyword evidence="3" id="KW-0804">Transcription</keyword>
<dbReference type="SUPFAM" id="SSF55781">
    <property type="entry name" value="GAF domain-like"/>
    <property type="match status" value="1"/>
</dbReference>
<keyword evidence="6" id="KW-1185">Reference proteome</keyword>
<evidence type="ECO:0000259" key="4">
    <source>
        <dbReference type="PROSITE" id="PS50043"/>
    </source>
</evidence>
<dbReference type="RefSeq" id="WP_193953217.1">
    <property type="nucleotide sequence ID" value="NZ_JADEYS010000009.1"/>
</dbReference>
<dbReference type="PANTHER" id="PTHR44688">
    <property type="entry name" value="DNA-BINDING TRANSCRIPTIONAL ACTIVATOR DEVR_DOSR"/>
    <property type="match status" value="1"/>
</dbReference>
<dbReference type="Pfam" id="PF01590">
    <property type="entry name" value="GAF"/>
    <property type="match status" value="1"/>
</dbReference>
<feature type="domain" description="HTH luxR-type" evidence="4">
    <location>
        <begin position="250"/>
        <end position="315"/>
    </location>
</feature>
<dbReference type="CDD" id="cd06170">
    <property type="entry name" value="LuxR_C_like"/>
    <property type="match status" value="1"/>
</dbReference>
<keyword evidence="1" id="KW-0805">Transcription regulation</keyword>
<dbReference type="Gene3D" id="3.30.450.40">
    <property type="match status" value="1"/>
</dbReference>
<proteinExistence type="predicted"/>